<accession>A0A6C0DZE1</accession>
<evidence type="ECO:0000313" key="2">
    <source>
        <dbReference type="EMBL" id="QHT20535.1"/>
    </source>
</evidence>
<reference evidence="2" key="1">
    <citation type="journal article" date="2020" name="Nature">
        <title>Giant virus diversity and host interactions through global metagenomics.</title>
        <authorList>
            <person name="Schulz F."/>
            <person name="Roux S."/>
            <person name="Paez-Espino D."/>
            <person name="Jungbluth S."/>
            <person name="Walsh D.A."/>
            <person name="Denef V.J."/>
            <person name="McMahon K.D."/>
            <person name="Konstantinidis K.T."/>
            <person name="Eloe-Fadrosh E.A."/>
            <person name="Kyrpides N.C."/>
            <person name="Woyke T."/>
        </authorList>
    </citation>
    <scope>NUCLEOTIDE SEQUENCE</scope>
    <source>
        <strain evidence="2">GVMAG-M-3300023174-68</strain>
    </source>
</reference>
<sequence length="155" mass="18098">MSYSYLKNVFPNFDSSVDYQNKVYNEININTTNQTNSTVTPASNIPSLNKLSKFTQSLIGAPFQQNNMPIMSKEPYVETTQESFSNNTIEKFEDEQPTCDFYMKHVLSCHRCRSIIMKQWNIDNNRIQNEEIMELVTYIVFGIFILLLIDILKNK</sequence>
<proteinExistence type="predicted"/>
<protein>
    <submittedName>
        <fullName evidence="2">Uncharacterized protein</fullName>
    </submittedName>
</protein>
<name>A0A6C0DZE1_9ZZZZ</name>
<organism evidence="2">
    <name type="scientific">viral metagenome</name>
    <dbReference type="NCBI Taxonomy" id="1070528"/>
    <lineage>
        <taxon>unclassified sequences</taxon>
        <taxon>metagenomes</taxon>
        <taxon>organismal metagenomes</taxon>
    </lineage>
</organism>
<dbReference type="EMBL" id="MN739679">
    <property type="protein sequence ID" value="QHT20535.1"/>
    <property type="molecule type" value="Genomic_DNA"/>
</dbReference>
<keyword evidence="1" id="KW-0472">Membrane</keyword>
<dbReference type="AlphaFoldDB" id="A0A6C0DZE1"/>
<keyword evidence="1" id="KW-0812">Transmembrane</keyword>
<evidence type="ECO:0000256" key="1">
    <source>
        <dbReference type="SAM" id="Phobius"/>
    </source>
</evidence>
<keyword evidence="1" id="KW-1133">Transmembrane helix</keyword>
<feature type="transmembrane region" description="Helical" evidence="1">
    <location>
        <begin position="135"/>
        <end position="152"/>
    </location>
</feature>